<dbReference type="EMBL" id="JBBPHU010000015">
    <property type="protein sequence ID" value="KAK7510075.1"/>
    <property type="molecule type" value="Genomic_DNA"/>
</dbReference>
<dbReference type="Proteomes" id="UP001363622">
    <property type="component" value="Unassembled WGS sequence"/>
</dbReference>
<reference evidence="2 3" key="1">
    <citation type="submission" date="2024-04" db="EMBL/GenBank/DDBJ databases">
        <title>Phyllosticta paracitricarpa is synonymous to the EU quarantine fungus P. citricarpa based on phylogenomic analyses.</title>
        <authorList>
            <consortium name="Lawrence Berkeley National Laboratory"/>
            <person name="Van Ingen-Buijs V.A."/>
            <person name="Van Westerhoven A.C."/>
            <person name="Haridas S."/>
            <person name="Skiadas P."/>
            <person name="Martin F."/>
            <person name="Groenewald J.Z."/>
            <person name="Crous P.W."/>
            <person name="Seidl M.F."/>
        </authorList>
    </citation>
    <scope>NUCLEOTIDE SEQUENCE [LARGE SCALE GENOMIC DNA]</scope>
    <source>
        <strain evidence="2 3">CBS 123371</strain>
    </source>
</reference>
<feature type="compositionally biased region" description="Low complexity" evidence="1">
    <location>
        <begin position="79"/>
        <end position="96"/>
    </location>
</feature>
<organism evidence="2 3">
    <name type="scientific">Phyllosticta citriasiana</name>
    <dbReference type="NCBI Taxonomy" id="595635"/>
    <lineage>
        <taxon>Eukaryota</taxon>
        <taxon>Fungi</taxon>
        <taxon>Dikarya</taxon>
        <taxon>Ascomycota</taxon>
        <taxon>Pezizomycotina</taxon>
        <taxon>Dothideomycetes</taxon>
        <taxon>Dothideomycetes incertae sedis</taxon>
        <taxon>Botryosphaeriales</taxon>
        <taxon>Phyllostictaceae</taxon>
        <taxon>Phyllosticta</taxon>
    </lineage>
</organism>
<feature type="compositionally biased region" description="Basic and acidic residues" evidence="1">
    <location>
        <begin position="187"/>
        <end position="196"/>
    </location>
</feature>
<feature type="region of interest" description="Disordered" evidence="1">
    <location>
        <begin position="55"/>
        <end position="99"/>
    </location>
</feature>
<feature type="region of interest" description="Disordered" evidence="1">
    <location>
        <begin position="1"/>
        <end position="21"/>
    </location>
</feature>
<evidence type="ECO:0000256" key="1">
    <source>
        <dbReference type="SAM" id="MobiDB-lite"/>
    </source>
</evidence>
<feature type="region of interest" description="Disordered" evidence="1">
    <location>
        <begin position="27"/>
        <end position="46"/>
    </location>
</feature>
<comment type="caution">
    <text evidence="2">The sequence shown here is derived from an EMBL/GenBank/DDBJ whole genome shotgun (WGS) entry which is preliminary data.</text>
</comment>
<feature type="compositionally biased region" description="Polar residues" evidence="1">
    <location>
        <begin position="8"/>
        <end position="21"/>
    </location>
</feature>
<keyword evidence="3" id="KW-1185">Reference proteome</keyword>
<feature type="region of interest" description="Disordered" evidence="1">
    <location>
        <begin position="210"/>
        <end position="247"/>
    </location>
</feature>
<protein>
    <submittedName>
        <fullName evidence="2">Uncharacterized protein</fullName>
    </submittedName>
</protein>
<sequence>MTERHTFCPNSRVTDSPPSALTRQVLHNHALSNTPQDTDKPDSYVNHWLETTPSHTANAVSSSAPPTVLTRPVGATPKSSSSSISDAAAPESDAASRLSQASTLVNEGLAPVYIGPDANDNSAATVASPSRNMSSSLAASLMRPLPPLPGDAPAPAMPTRLPPPPPMAGGEMPTGRMMTGDTLPSRQEARGSKWEVTRHRFSRLMAVVRGEAREKREERRKANSRDMALKRRMGELRVHDEEADDVH</sequence>
<feature type="region of interest" description="Disordered" evidence="1">
    <location>
        <begin position="177"/>
        <end position="196"/>
    </location>
</feature>
<evidence type="ECO:0000313" key="3">
    <source>
        <dbReference type="Proteomes" id="UP001363622"/>
    </source>
</evidence>
<name>A0ABR1K8S6_9PEZI</name>
<feature type="compositionally biased region" description="Polar residues" evidence="1">
    <location>
        <begin position="55"/>
        <end position="65"/>
    </location>
</feature>
<proteinExistence type="predicted"/>
<accession>A0ABR1K8S6</accession>
<gene>
    <name evidence="2" type="ORF">IWZ03DRAFT_433738</name>
</gene>
<evidence type="ECO:0000313" key="2">
    <source>
        <dbReference type="EMBL" id="KAK7510075.1"/>
    </source>
</evidence>